<evidence type="ECO:0000256" key="6">
    <source>
        <dbReference type="SAM" id="Phobius"/>
    </source>
</evidence>
<evidence type="ECO:0000256" key="5">
    <source>
        <dbReference type="ARBA" id="ARBA00023136"/>
    </source>
</evidence>
<proteinExistence type="predicted"/>
<dbReference type="InterPro" id="IPR004869">
    <property type="entry name" value="MMPL_dom"/>
</dbReference>
<feature type="transmembrane region" description="Helical" evidence="6">
    <location>
        <begin position="245"/>
        <end position="262"/>
    </location>
</feature>
<name>A0ABN1DMG6_9GAMM</name>
<evidence type="ECO:0000256" key="3">
    <source>
        <dbReference type="ARBA" id="ARBA00022692"/>
    </source>
</evidence>
<keyword evidence="2" id="KW-1003">Cell membrane</keyword>
<dbReference type="RefSeq" id="WP_226766358.1">
    <property type="nucleotide sequence ID" value="NZ_JAJAVQ010000002.1"/>
</dbReference>
<accession>A0ABN1DMG6</accession>
<protein>
    <submittedName>
        <fullName evidence="8">MMPL family transporter</fullName>
    </submittedName>
</protein>
<keyword evidence="4 6" id="KW-1133">Transmembrane helix</keyword>
<evidence type="ECO:0000256" key="4">
    <source>
        <dbReference type="ARBA" id="ARBA00022989"/>
    </source>
</evidence>
<keyword evidence="5 6" id="KW-0472">Membrane</keyword>
<feature type="domain" description="SSD" evidence="7">
    <location>
        <begin position="268"/>
        <end position="394"/>
    </location>
</feature>
<keyword evidence="9" id="KW-1185">Reference proteome</keyword>
<dbReference type="SUPFAM" id="SSF82866">
    <property type="entry name" value="Multidrug efflux transporter AcrB transmembrane domain"/>
    <property type="match status" value="2"/>
</dbReference>
<feature type="transmembrane region" description="Helical" evidence="6">
    <location>
        <begin position="677"/>
        <end position="699"/>
    </location>
</feature>
<feature type="transmembrane region" description="Helical" evidence="6">
    <location>
        <begin position="423"/>
        <end position="441"/>
    </location>
</feature>
<dbReference type="InterPro" id="IPR000731">
    <property type="entry name" value="SSD"/>
</dbReference>
<reference evidence="8 9" key="1">
    <citation type="journal article" date="2019" name="Int. J. Syst. Evol. Microbiol.">
        <title>The Global Catalogue of Microorganisms (GCM) 10K type strain sequencing project: providing services to taxonomists for standard genome sequencing and annotation.</title>
        <authorList>
            <consortium name="The Broad Institute Genomics Platform"/>
            <consortium name="The Broad Institute Genome Sequencing Center for Infectious Disease"/>
            <person name="Wu L."/>
            <person name="Ma J."/>
        </authorList>
    </citation>
    <scope>NUCLEOTIDE SEQUENCE [LARGE SCALE GENOMIC DNA]</scope>
    <source>
        <strain evidence="8 9">JCM 14331</strain>
    </source>
</reference>
<comment type="caution">
    <text evidence="8">The sequence shown here is derived from an EMBL/GenBank/DDBJ whole genome shotgun (WGS) entry which is preliminary data.</text>
</comment>
<feature type="transmembrane region" description="Helical" evidence="6">
    <location>
        <begin position="303"/>
        <end position="321"/>
    </location>
</feature>
<dbReference type="PANTHER" id="PTHR33406">
    <property type="entry name" value="MEMBRANE PROTEIN MJ1562-RELATED"/>
    <property type="match status" value="1"/>
</dbReference>
<dbReference type="Gene3D" id="1.20.1640.10">
    <property type="entry name" value="Multidrug efflux transporter AcrB transmembrane domain"/>
    <property type="match status" value="2"/>
</dbReference>
<feature type="transmembrane region" description="Helical" evidence="6">
    <location>
        <begin position="725"/>
        <end position="745"/>
    </location>
</feature>
<evidence type="ECO:0000313" key="8">
    <source>
        <dbReference type="EMBL" id="GAA0547424.1"/>
    </source>
</evidence>
<feature type="transmembrane region" description="Helical" evidence="6">
    <location>
        <begin position="269"/>
        <end position="291"/>
    </location>
</feature>
<evidence type="ECO:0000256" key="1">
    <source>
        <dbReference type="ARBA" id="ARBA00004651"/>
    </source>
</evidence>
<keyword evidence="3 6" id="KW-0812">Transmembrane</keyword>
<feature type="transmembrane region" description="Helical" evidence="6">
    <location>
        <begin position="372"/>
        <end position="395"/>
    </location>
</feature>
<dbReference type="InterPro" id="IPR050545">
    <property type="entry name" value="Mycobact_MmpL"/>
</dbReference>
<feature type="transmembrane region" description="Helical" evidence="6">
    <location>
        <begin position="625"/>
        <end position="644"/>
    </location>
</feature>
<evidence type="ECO:0000313" key="9">
    <source>
        <dbReference type="Proteomes" id="UP001501169"/>
    </source>
</evidence>
<dbReference type="Proteomes" id="UP001501169">
    <property type="component" value="Unassembled WGS sequence"/>
</dbReference>
<gene>
    <name evidence="8" type="ORF">GCM10009098_13760</name>
</gene>
<evidence type="ECO:0000259" key="7">
    <source>
        <dbReference type="PROSITE" id="PS50156"/>
    </source>
</evidence>
<dbReference type="Pfam" id="PF03176">
    <property type="entry name" value="MMPL"/>
    <property type="match status" value="2"/>
</dbReference>
<organism evidence="8 9">
    <name type="scientific">Rheinheimera aquimaris</name>
    <dbReference type="NCBI Taxonomy" id="412437"/>
    <lineage>
        <taxon>Bacteria</taxon>
        <taxon>Pseudomonadati</taxon>
        <taxon>Pseudomonadota</taxon>
        <taxon>Gammaproteobacteria</taxon>
        <taxon>Chromatiales</taxon>
        <taxon>Chromatiaceae</taxon>
        <taxon>Rheinheimera</taxon>
    </lineage>
</organism>
<feature type="transmembrane region" description="Helical" evidence="6">
    <location>
        <begin position="751"/>
        <end position="775"/>
    </location>
</feature>
<evidence type="ECO:0000256" key="2">
    <source>
        <dbReference type="ARBA" id="ARBA00022475"/>
    </source>
</evidence>
<feature type="transmembrane region" description="Helical" evidence="6">
    <location>
        <begin position="651"/>
        <end position="671"/>
    </location>
</feature>
<feature type="transmembrane region" description="Helical" evidence="6">
    <location>
        <begin position="341"/>
        <end position="360"/>
    </location>
</feature>
<dbReference type="PROSITE" id="PS50156">
    <property type="entry name" value="SSD"/>
    <property type="match status" value="1"/>
</dbReference>
<dbReference type="PANTHER" id="PTHR33406:SF12">
    <property type="entry name" value="BLR2997 PROTEIN"/>
    <property type="match status" value="1"/>
</dbReference>
<sequence>MDAYSYQPKLLAGLTKQVLEQHMRQRWLSWVLAHPWQVLLSTALLVILMSAGISKLAFRGDFRIFFSAENPQLQAFEQMQDEFNKTDNILIGVAPAEGTVFSADMLTLLKQLTDAAWQTPYSIRVDSVTNFQHTEADADDLLVEDLLLDVSQLNTDKIAKIERIALSEPALVNRLISTDGRVAAINITVQLPEQDKNKEVFDAYEYARQLTLQFKQQYPQTEFHLAGVIAMNHALAYEAEHDARTLIPFMFLAIVLMLALLLRSVSGAAATIVIIAITITSTLGLAGWAGIFLSTATVNVPTILMTLAVADCVHIIASMQFALSQGEQKSAAIQYSMQRNLVPVFITSSTTAIGFLTLNFSEVPILADLGNMSAVGVMLACLFSLVVLPALLQLLPLKAGKQQQQKDSLMDALAGFIIRRHNLLLPAMLILMLGFSALIPLNKINDEAVKYFAPETQFRQSMDFLDQHLSASASVDFALHSGESSGVNQPEFIAAVEQFSNWLKQQPDVIHVNTVSDTFKRLNQNMHGDDPAYYKLPAQQDEAAQYLLMYEMSLPYGLDLNNQLNLDKSATRITASLKNMGSKEITQFEQSALAYLANHYPQYQASAASTALMFGYIGERNMASMLKTLPLALVLISLLLIFSLRSWRMGLISLLPNIAPAAIGFGIWGWYSGEINLGLSVVASLSLGIIVDDTVHFLAKYQHARQEGRDAEAAVRYAFNSVGRALWITTAVLVIGFSVLMLSSFRLNSDMGLLTAIIILTALVIDFLFLPAFLLKFDTKDSKRHA</sequence>
<dbReference type="EMBL" id="BAAAEO010000002">
    <property type="protein sequence ID" value="GAA0547424.1"/>
    <property type="molecule type" value="Genomic_DNA"/>
</dbReference>
<comment type="subcellular location">
    <subcellularLocation>
        <location evidence="1">Cell membrane</location>
        <topology evidence="1">Multi-pass membrane protein</topology>
    </subcellularLocation>
</comment>
<feature type="transmembrane region" description="Helical" evidence="6">
    <location>
        <begin position="36"/>
        <end position="58"/>
    </location>
</feature>